<dbReference type="InterPro" id="IPR026044">
    <property type="entry name" value="MltA"/>
</dbReference>
<dbReference type="Gene3D" id="2.40.240.50">
    <property type="entry name" value="Barwin-like endoglucanases"/>
    <property type="match status" value="1"/>
</dbReference>
<dbReference type="SUPFAM" id="SSF50685">
    <property type="entry name" value="Barwin-like endoglucanases"/>
    <property type="match status" value="1"/>
</dbReference>
<dbReference type="InterPro" id="IPR036908">
    <property type="entry name" value="RlpA-like_sf"/>
</dbReference>
<dbReference type="EMBL" id="JAOVZB010000007">
    <property type="protein sequence ID" value="MCV2403948.1"/>
    <property type="molecule type" value="Genomic_DNA"/>
</dbReference>
<keyword evidence="4" id="KW-0961">Cell wall biogenesis/degradation</keyword>
<dbReference type="Pfam" id="PF03562">
    <property type="entry name" value="MltA"/>
    <property type="match status" value="1"/>
</dbReference>
<dbReference type="InterPro" id="IPR010611">
    <property type="entry name" value="3D_dom"/>
</dbReference>
<name>A0ABT2YVM1_9GAMM</name>
<gene>
    <name evidence="7" type="primary">mltA</name>
    <name evidence="7" type="ORF">OFY17_13850</name>
</gene>
<dbReference type="Pfam" id="PF06725">
    <property type="entry name" value="3D"/>
    <property type="match status" value="1"/>
</dbReference>
<accession>A0ABT2YVM1</accession>
<dbReference type="Proteomes" id="UP001209713">
    <property type="component" value="Unassembled WGS sequence"/>
</dbReference>
<dbReference type="SMART" id="SM00925">
    <property type="entry name" value="MltA"/>
    <property type="match status" value="1"/>
</dbReference>
<dbReference type="NCBIfam" id="NF008366">
    <property type="entry name" value="PRK11162.1"/>
    <property type="match status" value="1"/>
</dbReference>
<evidence type="ECO:0000256" key="2">
    <source>
        <dbReference type="ARBA" id="ARBA00012587"/>
    </source>
</evidence>
<dbReference type="CDD" id="cd14485">
    <property type="entry name" value="mltA_like_LT_A"/>
    <property type="match status" value="1"/>
</dbReference>
<dbReference type="RefSeq" id="WP_263531332.1">
    <property type="nucleotide sequence ID" value="NZ_JAOVZB010000007.1"/>
</dbReference>
<dbReference type="GO" id="GO:0016829">
    <property type="term" value="F:lyase activity"/>
    <property type="evidence" value="ECO:0007669"/>
    <property type="project" value="UniProtKB-KW"/>
</dbReference>
<dbReference type="CDD" id="cd14668">
    <property type="entry name" value="mlta_B"/>
    <property type="match status" value="1"/>
</dbReference>
<evidence type="ECO:0000256" key="5">
    <source>
        <dbReference type="ARBA" id="ARBA00030918"/>
    </source>
</evidence>
<dbReference type="InterPro" id="IPR005300">
    <property type="entry name" value="MltA_B"/>
</dbReference>
<feature type="domain" description="Lytic transglycosylase MltA" evidence="6">
    <location>
        <begin position="150"/>
        <end position="285"/>
    </location>
</feature>
<evidence type="ECO:0000256" key="4">
    <source>
        <dbReference type="ARBA" id="ARBA00023316"/>
    </source>
</evidence>
<dbReference type="Gene3D" id="2.40.40.10">
    <property type="entry name" value="RlpA-like domain"/>
    <property type="match status" value="1"/>
</dbReference>
<dbReference type="EC" id="4.2.2.n1" evidence="2"/>
<comment type="catalytic activity">
    <reaction evidence="1">
        <text>Exolytic cleavage of the (1-&gt;4)-beta-glycosidic linkage between N-acetylmuramic acid (MurNAc) and N-acetylglucosamine (GlcNAc) residues in peptidoglycan, from either the reducing or the non-reducing ends of the peptidoglycan chains, with concomitant formation of a 1,6-anhydrobond in the MurNAc residue.</text>
        <dbReference type="EC" id="4.2.2.n1"/>
    </reaction>
</comment>
<evidence type="ECO:0000259" key="6">
    <source>
        <dbReference type="SMART" id="SM00925"/>
    </source>
</evidence>
<keyword evidence="8" id="KW-1185">Reference proteome</keyword>
<comment type="caution">
    <text evidence="7">The sequence shown here is derived from an EMBL/GenBank/DDBJ whole genome shotgun (WGS) entry which is preliminary data.</text>
</comment>
<dbReference type="PANTHER" id="PTHR30124">
    <property type="entry name" value="MEMBRANE-BOUND LYTIC MUREIN TRANSGLYCOSYLASE A"/>
    <property type="match status" value="1"/>
</dbReference>
<evidence type="ECO:0000256" key="3">
    <source>
        <dbReference type="ARBA" id="ARBA00023239"/>
    </source>
</evidence>
<protein>
    <recommendedName>
        <fullName evidence="2">peptidoglycan lytic exotransglycosylase</fullName>
        <ecNumber evidence="2">4.2.2.n1</ecNumber>
    </recommendedName>
    <alternativeName>
        <fullName evidence="5">Murein hydrolase A</fullName>
    </alternativeName>
</protein>
<proteinExistence type="predicted"/>
<evidence type="ECO:0000313" key="8">
    <source>
        <dbReference type="Proteomes" id="UP001209713"/>
    </source>
</evidence>
<organism evidence="7 8">
    <name type="scientific">Marinomonas sargassi</name>
    <dbReference type="NCBI Taxonomy" id="2984494"/>
    <lineage>
        <taxon>Bacteria</taxon>
        <taxon>Pseudomonadati</taxon>
        <taxon>Pseudomonadota</taxon>
        <taxon>Gammaproteobacteria</taxon>
        <taxon>Oceanospirillales</taxon>
        <taxon>Oceanospirillaceae</taxon>
        <taxon>Marinomonas</taxon>
    </lineage>
</organism>
<evidence type="ECO:0000313" key="7">
    <source>
        <dbReference type="EMBL" id="MCV2403948.1"/>
    </source>
</evidence>
<dbReference type="PANTHER" id="PTHR30124:SF0">
    <property type="entry name" value="MEMBRANE-BOUND LYTIC MUREIN TRANSGLYCOSYLASE A"/>
    <property type="match status" value="1"/>
</dbReference>
<reference evidence="7 8" key="1">
    <citation type="submission" date="2022-10" db="EMBL/GenBank/DDBJ databases">
        <title>Marinomonas transparenta sp. nov. and Marinomonas sargassi sp. nov., isolated from marine alga (Sargassum natans (L.) Gaillon).</title>
        <authorList>
            <person name="Wang Y."/>
        </authorList>
    </citation>
    <scope>NUCLEOTIDE SEQUENCE [LARGE SCALE GENOMIC DNA]</scope>
    <source>
        <strain evidence="7 8">C2222</strain>
    </source>
</reference>
<sequence length="386" mass="43133">MIISIKQFTSSFDVSRSRLATYICLITLFINGCSTNEIDHSNDFKNNGRDANALKRDALYLAESLPPGLPYPDATFQFGLEQQANYLNKISEQTFALEQLTTSVSDLKVVTTEIQHWLENPKHSPNLIAHQIKGQDQRGNVQITGYYVPIISARHLPDSQYRFPLYRKPTIRNEDGTFPSREDIDFKGALTGQGLELAYTDSLIDNFFLHVQGSGVIEYEDGEQKLLSWGGVNGHAYRSIGKVLIEKGEIDRKDISAQSIKQWLIEHPERQQEILSANPSYLFFSEGPNKPIGAANVPLTPLYSAAVDPSVIPLGSILLAQVPKLDANGDLIDHEFRLLLAQDKGGAIKGPGHIDWYQGIGEDAHFHAGQLKHFGKVWLLLPKQRQ</sequence>
<keyword evidence="3 7" id="KW-0456">Lyase</keyword>
<evidence type="ECO:0000256" key="1">
    <source>
        <dbReference type="ARBA" id="ARBA00001420"/>
    </source>
</evidence>